<dbReference type="AlphaFoldDB" id="A0A291BC10"/>
<sequence length="46" mass="5307">MNEQASQIVNVTFKTKNKRTIQCLAIDSTGTKSLRCKRKESKTAWY</sequence>
<organism evidence="1 2">
    <name type="scientific">Candidatus Enterovibrio altilux</name>
    <dbReference type="NCBI Taxonomy" id="1927128"/>
    <lineage>
        <taxon>Bacteria</taxon>
        <taxon>Pseudomonadati</taxon>
        <taxon>Pseudomonadota</taxon>
        <taxon>Gammaproteobacteria</taxon>
        <taxon>Vibrionales</taxon>
        <taxon>Vibrionaceae</taxon>
        <taxon>Enterovibrio</taxon>
    </lineage>
</organism>
<evidence type="ECO:0008006" key="3">
    <source>
        <dbReference type="Google" id="ProtNLM"/>
    </source>
</evidence>
<dbReference type="EMBL" id="CP020663">
    <property type="protein sequence ID" value="ATF10531.1"/>
    <property type="molecule type" value="Genomic_DNA"/>
</dbReference>
<evidence type="ECO:0000313" key="1">
    <source>
        <dbReference type="EMBL" id="ATF10531.1"/>
    </source>
</evidence>
<name>A0A291BC10_9GAMM</name>
<accession>A0A291BC10</accession>
<dbReference type="KEGG" id="elux:BTN50_2123"/>
<evidence type="ECO:0000313" key="2">
    <source>
        <dbReference type="Proteomes" id="UP000218160"/>
    </source>
</evidence>
<proteinExistence type="predicted"/>
<reference evidence="2" key="1">
    <citation type="submission" date="2017-04" db="EMBL/GenBank/DDBJ databases">
        <title>Genome evolution of the luminous symbionts of deep sea anglerfish.</title>
        <authorList>
            <person name="Hendry T.A."/>
        </authorList>
    </citation>
    <scope>NUCLEOTIDE SEQUENCE [LARGE SCALE GENOMIC DNA]</scope>
</reference>
<dbReference type="Proteomes" id="UP000218160">
    <property type="component" value="Chromosome 2"/>
</dbReference>
<keyword evidence="2" id="KW-1185">Reference proteome</keyword>
<gene>
    <name evidence="1" type="ORF">BTN50_2123</name>
</gene>
<protein>
    <recommendedName>
        <fullName evidence="3">Mobile element protein</fullName>
    </recommendedName>
</protein>